<feature type="region of interest" description="Disordered" evidence="6">
    <location>
        <begin position="85"/>
        <end position="107"/>
    </location>
</feature>
<comment type="similarity">
    <text evidence="2">Belongs to the class-I pyridoxal-phosphate-dependent aminotransferase family.</text>
</comment>
<dbReference type="AlphaFoldDB" id="A0AAN9YQX4"/>
<keyword evidence="9" id="KW-1185">Reference proteome</keyword>
<dbReference type="PANTHER" id="PTHR42790:SF1">
    <property type="entry name" value="AROMATIC AMINO ACID AMINOTRANSFERASE, HYPOTHETICAL (EUROFUNG)"/>
    <property type="match status" value="1"/>
</dbReference>
<keyword evidence="5" id="KW-0663">Pyridoxal phosphate</keyword>
<dbReference type="Proteomes" id="UP001320420">
    <property type="component" value="Unassembled WGS sequence"/>
</dbReference>
<evidence type="ECO:0000256" key="1">
    <source>
        <dbReference type="ARBA" id="ARBA00001933"/>
    </source>
</evidence>
<reference evidence="8 9" key="1">
    <citation type="submission" date="2024-02" db="EMBL/GenBank/DDBJ databases">
        <title>De novo assembly and annotation of 12 fungi associated with fruit tree decline syndrome in Ontario, Canada.</title>
        <authorList>
            <person name="Sulman M."/>
            <person name="Ellouze W."/>
            <person name="Ilyukhin E."/>
        </authorList>
    </citation>
    <scope>NUCLEOTIDE SEQUENCE [LARGE SCALE GENOMIC DNA]</scope>
    <source>
        <strain evidence="8 9">M11/M66-122</strain>
    </source>
</reference>
<name>A0AAN9YQX4_9PEZI</name>
<dbReference type="EMBL" id="JAKJXP020000052">
    <property type="protein sequence ID" value="KAK7751277.1"/>
    <property type="molecule type" value="Genomic_DNA"/>
</dbReference>
<dbReference type="Pfam" id="PF00155">
    <property type="entry name" value="Aminotran_1_2"/>
    <property type="match status" value="1"/>
</dbReference>
<feature type="region of interest" description="Disordered" evidence="6">
    <location>
        <begin position="1"/>
        <end position="31"/>
    </location>
</feature>
<evidence type="ECO:0000256" key="5">
    <source>
        <dbReference type="ARBA" id="ARBA00022898"/>
    </source>
</evidence>
<feature type="domain" description="Aminotransferase class I/classII large" evidence="7">
    <location>
        <begin position="343"/>
        <end position="494"/>
    </location>
</feature>
<dbReference type="SUPFAM" id="SSF53383">
    <property type="entry name" value="PLP-dependent transferases"/>
    <property type="match status" value="2"/>
</dbReference>
<gene>
    <name evidence="8" type="ORF">SLS62_006822</name>
</gene>
<dbReference type="InterPro" id="IPR050859">
    <property type="entry name" value="Class-I_PLP-dep_aminotransf"/>
</dbReference>
<dbReference type="GO" id="GO:1901605">
    <property type="term" value="P:alpha-amino acid metabolic process"/>
    <property type="evidence" value="ECO:0007669"/>
    <property type="project" value="TreeGrafter"/>
</dbReference>
<dbReference type="GO" id="GO:0030170">
    <property type="term" value="F:pyridoxal phosphate binding"/>
    <property type="evidence" value="ECO:0007669"/>
    <property type="project" value="InterPro"/>
</dbReference>
<keyword evidence="4" id="KW-0808">Transferase</keyword>
<feature type="compositionally biased region" description="Basic and acidic residues" evidence="6">
    <location>
        <begin position="85"/>
        <end position="95"/>
    </location>
</feature>
<organism evidence="8 9">
    <name type="scientific">Diatrype stigma</name>
    <dbReference type="NCBI Taxonomy" id="117547"/>
    <lineage>
        <taxon>Eukaryota</taxon>
        <taxon>Fungi</taxon>
        <taxon>Dikarya</taxon>
        <taxon>Ascomycota</taxon>
        <taxon>Pezizomycotina</taxon>
        <taxon>Sordariomycetes</taxon>
        <taxon>Xylariomycetidae</taxon>
        <taxon>Xylariales</taxon>
        <taxon>Diatrypaceae</taxon>
        <taxon>Diatrype</taxon>
    </lineage>
</organism>
<comment type="caution">
    <text evidence="8">The sequence shown here is derived from an EMBL/GenBank/DDBJ whole genome shotgun (WGS) entry which is preliminary data.</text>
</comment>
<evidence type="ECO:0000313" key="9">
    <source>
        <dbReference type="Proteomes" id="UP001320420"/>
    </source>
</evidence>
<dbReference type="InterPro" id="IPR004839">
    <property type="entry name" value="Aminotransferase_I/II_large"/>
</dbReference>
<evidence type="ECO:0000256" key="3">
    <source>
        <dbReference type="ARBA" id="ARBA00022576"/>
    </source>
</evidence>
<evidence type="ECO:0000256" key="2">
    <source>
        <dbReference type="ARBA" id="ARBA00007441"/>
    </source>
</evidence>
<keyword evidence="3" id="KW-0032">Aminotransferase</keyword>
<dbReference type="Gene3D" id="3.40.640.10">
    <property type="entry name" value="Type I PLP-dependent aspartate aminotransferase-like (Major domain)"/>
    <property type="match status" value="2"/>
</dbReference>
<accession>A0AAN9YQX4</accession>
<dbReference type="GO" id="GO:0008483">
    <property type="term" value="F:transaminase activity"/>
    <property type="evidence" value="ECO:0007669"/>
    <property type="project" value="UniProtKB-KW"/>
</dbReference>
<evidence type="ECO:0000256" key="4">
    <source>
        <dbReference type="ARBA" id="ARBA00022679"/>
    </source>
</evidence>
<dbReference type="InterPro" id="IPR015421">
    <property type="entry name" value="PyrdxlP-dep_Trfase_major"/>
</dbReference>
<evidence type="ECO:0000313" key="8">
    <source>
        <dbReference type="EMBL" id="KAK7751277.1"/>
    </source>
</evidence>
<sequence>MDTPDVKSAAGSSAKPPPPKDMSHHYSDVTKARAPSQMKEFYKFFLIPGIGQLAGGELLSSPISPQGLPHPSYFPFDTLEAQTAKPDRWQPRADDADPTPDASGAGHADTLASRLARTTIASSFFSSSSTSNAQTKQPAAASHIVVPHDSAASDPGKRIDLTTALQYGQANGYPPLLSFIRQFTRECLHPNVPYAGGPEVIFTVGSTDGMSKVLELFVNNWVPGKSDPRDRPGLLTEIFMYANVLGQAQPRGVQVVPIEMDDVGMLPYGPGSLEDVLANWDDSKGKRPHLLYTVTTASAPALAERLLAQSATPLAVVNIHSSPRGSGFVLRANSSTTTNRMGHNPTGGVLPLERRKELYAVCSEYDVIIVEDDPYWYLQFPSAAAKEARARNLPAPPPESEQPANTLEKKSGFAFLDSLAPSFLSIDVDGRVVRLDTFSKTVAPGCRLGWITAAPAVVERVLRINEASTQQPSGFVQVVAAEAIMGPQPDAAMAAFRSAAAQDRAAAAAFAGWRVDGWVRWLEGLRGEYERRMNAMCAILEEGAWQLKQSTPLRPSDADWGVITKTRLFDFRWPRGGMFLWIRVRFEAHPLFGAAASSKGGSGRRTIDGVALCTALLVHLTHRPYLVIVSPGLMFSATPRIRAERGWAHYRLCFAAEDTDAIAACSRRFVAGVQRFWRIKNVKEVEDMLEEIEGPNASASANANAGSADGETQGMGNLGLWMGC</sequence>
<comment type="cofactor">
    <cofactor evidence="1">
        <name>pyridoxal 5'-phosphate</name>
        <dbReference type="ChEBI" id="CHEBI:597326"/>
    </cofactor>
</comment>
<dbReference type="PANTHER" id="PTHR42790">
    <property type="entry name" value="AMINOTRANSFERASE"/>
    <property type="match status" value="1"/>
</dbReference>
<evidence type="ECO:0000256" key="6">
    <source>
        <dbReference type="SAM" id="MobiDB-lite"/>
    </source>
</evidence>
<dbReference type="CDD" id="cd00609">
    <property type="entry name" value="AAT_like"/>
    <property type="match status" value="1"/>
</dbReference>
<dbReference type="InterPro" id="IPR015424">
    <property type="entry name" value="PyrdxlP-dep_Trfase"/>
</dbReference>
<proteinExistence type="inferred from homology"/>
<feature type="compositionally biased region" description="Basic and acidic residues" evidence="6">
    <location>
        <begin position="21"/>
        <end position="31"/>
    </location>
</feature>
<evidence type="ECO:0000259" key="7">
    <source>
        <dbReference type="Pfam" id="PF00155"/>
    </source>
</evidence>
<protein>
    <recommendedName>
        <fullName evidence="7">Aminotransferase class I/classII large domain-containing protein</fullName>
    </recommendedName>
</protein>